<evidence type="ECO:0000313" key="3">
    <source>
        <dbReference type="Proteomes" id="UP001596303"/>
    </source>
</evidence>
<keyword evidence="3" id="KW-1185">Reference proteome</keyword>
<protein>
    <submittedName>
        <fullName evidence="2">Uncharacterized protein</fullName>
    </submittedName>
</protein>
<accession>A0ABW1S8P5</accession>
<name>A0ABW1S8P5_9PROT</name>
<comment type="caution">
    <text evidence="2">The sequence shown here is derived from an EMBL/GenBank/DDBJ whole genome shotgun (WGS) entry which is preliminary data.</text>
</comment>
<evidence type="ECO:0000256" key="1">
    <source>
        <dbReference type="SAM" id="SignalP"/>
    </source>
</evidence>
<dbReference type="Proteomes" id="UP001596303">
    <property type="component" value="Unassembled WGS sequence"/>
</dbReference>
<reference evidence="3" key="1">
    <citation type="journal article" date="2019" name="Int. J. Syst. Evol. Microbiol.">
        <title>The Global Catalogue of Microorganisms (GCM) 10K type strain sequencing project: providing services to taxonomists for standard genome sequencing and annotation.</title>
        <authorList>
            <consortium name="The Broad Institute Genomics Platform"/>
            <consortium name="The Broad Institute Genome Sequencing Center for Infectious Disease"/>
            <person name="Wu L."/>
            <person name="Ma J."/>
        </authorList>
    </citation>
    <scope>NUCLEOTIDE SEQUENCE [LARGE SCALE GENOMIC DNA]</scope>
    <source>
        <strain evidence="3">CGMCC-1.15741</strain>
    </source>
</reference>
<proteinExistence type="predicted"/>
<sequence length="207" mass="22098">MKQKIFLSLIVGAAGSLLALGSPAMAQGAAPSTATLITEDVLQNVRDMLDSPVVSLSLKAENEKRKEISQQEIDALDQAWRAEKDSDGPQPLIAAAMGSPVSTYLLRQQASSKGLYNEIFVMDLSGLNVGQSSITSDYWQGDEAKVQKTLPQGAGGIFIDEPEYMAETGIWVAQVNLVLSDGGEVVGVSTVEINLTELERRSELGLS</sequence>
<dbReference type="EMBL" id="JBHSSW010000008">
    <property type="protein sequence ID" value="MFC6197894.1"/>
    <property type="molecule type" value="Genomic_DNA"/>
</dbReference>
<keyword evidence="1" id="KW-0732">Signal</keyword>
<feature type="chain" id="PRO_5046360749" evidence="1">
    <location>
        <begin position="27"/>
        <end position="207"/>
    </location>
</feature>
<evidence type="ECO:0000313" key="2">
    <source>
        <dbReference type="EMBL" id="MFC6197894.1"/>
    </source>
</evidence>
<feature type="signal peptide" evidence="1">
    <location>
        <begin position="1"/>
        <end position="26"/>
    </location>
</feature>
<dbReference type="RefSeq" id="WP_377377462.1">
    <property type="nucleotide sequence ID" value="NZ_JBHSSW010000008.1"/>
</dbReference>
<organism evidence="2 3">
    <name type="scientific">Ponticaulis profundi</name>
    <dbReference type="NCBI Taxonomy" id="2665222"/>
    <lineage>
        <taxon>Bacteria</taxon>
        <taxon>Pseudomonadati</taxon>
        <taxon>Pseudomonadota</taxon>
        <taxon>Alphaproteobacteria</taxon>
        <taxon>Hyphomonadales</taxon>
        <taxon>Hyphomonadaceae</taxon>
        <taxon>Ponticaulis</taxon>
    </lineage>
</organism>
<gene>
    <name evidence="2" type="ORF">ACFQDM_07385</name>
</gene>